<evidence type="ECO:0000313" key="2">
    <source>
        <dbReference type="Proteomes" id="UP000237319"/>
    </source>
</evidence>
<dbReference type="Proteomes" id="UP000237319">
    <property type="component" value="Unassembled WGS sequence"/>
</dbReference>
<sequence>MKKIVPLLLLFGCVLPTFLHITITFHNNINVNKGSKKED</sequence>
<evidence type="ECO:0000313" key="1">
    <source>
        <dbReference type="EMBL" id="POZ56685.1"/>
    </source>
</evidence>
<organism evidence="1 2">
    <name type="scientific">Lysinibacillus sphaericus</name>
    <name type="common">Bacillus sphaericus</name>
    <dbReference type="NCBI Taxonomy" id="1421"/>
    <lineage>
        <taxon>Bacteria</taxon>
        <taxon>Bacillati</taxon>
        <taxon>Bacillota</taxon>
        <taxon>Bacilli</taxon>
        <taxon>Bacillales</taxon>
        <taxon>Bacillaceae</taxon>
        <taxon>Lysinibacillus</taxon>
    </lineage>
</organism>
<accession>A0A2S5D0V6</accession>
<protein>
    <submittedName>
        <fullName evidence="1">Uncharacterized protein</fullName>
    </submittedName>
</protein>
<dbReference type="EMBL" id="PGLV01000001">
    <property type="protein sequence ID" value="POZ56685.1"/>
    <property type="molecule type" value="Genomic_DNA"/>
</dbReference>
<keyword evidence="2" id="KW-1185">Reference proteome</keyword>
<reference evidence="1 2" key="1">
    <citation type="submission" date="2017-11" db="EMBL/GenBank/DDBJ databases">
        <title>Genome sequence of Lysinibacillus sphaericus, a lignin-degrading bacteria isolated from municipal solid waste soil.</title>
        <authorList>
            <person name="Persinoti G.F."/>
            <person name="Paixao D.A."/>
            <person name="Bugg T.D."/>
            <person name="Squina F.M."/>
        </authorList>
    </citation>
    <scope>NUCLEOTIDE SEQUENCE [LARGE SCALE GENOMIC DNA]</scope>
    <source>
        <strain evidence="1 2">A1</strain>
    </source>
</reference>
<comment type="caution">
    <text evidence="1">The sequence shown here is derived from an EMBL/GenBank/DDBJ whole genome shotgun (WGS) entry which is preliminary data.</text>
</comment>
<name>A0A2S5D0V6_LYSSH</name>
<dbReference type="AlphaFoldDB" id="A0A2S5D0V6"/>
<proteinExistence type="predicted"/>
<gene>
    <name evidence="1" type="ORF">LYSIN_01468</name>
</gene>